<keyword evidence="4" id="KW-1185">Reference proteome</keyword>
<protein>
    <submittedName>
        <fullName evidence="3">Uncharacterized protein</fullName>
    </submittedName>
</protein>
<keyword evidence="2" id="KW-0812">Transmembrane</keyword>
<accession>A0A8H5AX82</accession>
<evidence type="ECO:0000313" key="3">
    <source>
        <dbReference type="EMBL" id="KAF5312617.1"/>
    </source>
</evidence>
<feature type="compositionally biased region" description="Pro residues" evidence="1">
    <location>
        <begin position="93"/>
        <end position="108"/>
    </location>
</feature>
<feature type="compositionally biased region" description="Polar residues" evidence="1">
    <location>
        <begin position="78"/>
        <end position="92"/>
    </location>
</feature>
<feature type="transmembrane region" description="Helical" evidence="2">
    <location>
        <begin position="6"/>
        <end position="27"/>
    </location>
</feature>
<evidence type="ECO:0000313" key="4">
    <source>
        <dbReference type="Proteomes" id="UP000567179"/>
    </source>
</evidence>
<feature type="compositionally biased region" description="Basic and acidic residues" evidence="1">
    <location>
        <begin position="185"/>
        <end position="199"/>
    </location>
</feature>
<dbReference type="OrthoDB" id="3270653at2759"/>
<comment type="caution">
    <text evidence="3">The sequence shown here is derived from an EMBL/GenBank/DDBJ whole genome shotgun (WGS) entry which is preliminary data.</text>
</comment>
<feature type="compositionally biased region" description="Pro residues" evidence="1">
    <location>
        <begin position="223"/>
        <end position="232"/>
    </location>
</feature>
<evidence type="ECO:0000256" key="1">
    <source>
        <dbReference type="SAM" id="MobiDB-lite"/>
    </source>
</evidence>
<feature type="region of interest" description="Disordered" evidence="1">
    <location>
        <begin position="74"/>
        <end position="240"/>
    </location>
</feature>
<proteinExistence type="predicted"/>
<keyword evidence="2" id="KW-1133">Transmembrane helix</keyword>
<feature type="compositionally biased region" description="Polar residues" evidence="1">
    <location>
        <begin position="120"/>
        <end position="138"/>
    </location>
</feature>
<sequence>MALVKWAVVLLAVACPIAAFFVALYLYKFIRHRPLAEPVPFPPVQPLAHRRDTLPLTHSRVSLLPVPSPHFYSPPLTAESTSSLGSDDQPSPRITPTPSPDPTAPATPPATTRRPRQRPLSVSSYNTVRSKSSRNTLRGTPHHPRSSIQIVLPAPLGSPSNLTERDRDDRSAGTADRWTRASHLTIHEHSDPHHDEPSHHQPRRILSNPSLASNRAIQSDARPPLPSPPPPSSFNAQQIV</sequence>
<dbReference type="EMBL" id="JAACJJ010000056">
    <property type="protein sequence ID" value="KAF5312617.1"/>
    <property type="molecule type" value="Genomic_DNA"/>
</dbReference>
<evidence type="ECO:0000256" key="2">
    <source>
        <dbReference type="SAM" id="Phobius"/>
    </source>
</evidence>
<gene>
    <name evidence="3" type="ORF">D9619_003066</name>
</gene>
<name>A0A8H5AX82_9AGAR</name>
<keyword evidence="2" id="KW-0472">Membrane</keyword>
<reference evidence="3 4" key="1">
    <citation type="journal article" date="2020" name="ISME J.">
        <title>Uncovering the hidden diversity of litter-decomposition mechanisms in mushroom-forming fungi.</title>
        <authorList>
            <person name="Floudas D."/>
            <person name="Bentzer J."/>
            <person name="Ahren D."/>
            <person name="Johansson T."/>
            <person name="Persson P."/>
            <person name="Tunlid A."/>
        </authorList>
    </citation>
    <scope>NUCLEOTIDE SEQUENCE [LARGE SCALE GENOMIC DNA]</scope>
    <source>
        <strain evidence="3 4">CBS 101986</strain>
    </source>
</reference>
<dbReference type="Proteomes" id="UP000567179">
    <property type="component" value="Unassembled WGS sequence"/>
</dbReference>
<feature type="compositionally biased region" description="Polar residues" evidence="1">
    <location>
        <begin position="207"/>
        <end position="217"/>
    </location>
</feature>
<organism evidence="3 4">
    <name type="scientific">Psilocybe cf. subviscida</name>
    <dbReference type="NCBI Taxonomy" id="2480587"/>
    <lineage>
        <taxon>Eukaryota</taxon>
        <taxon>Fungi</taxon>
        <taxon>Dikarya</taxon>
        <taxon>Basidiomycota</taxon>
        <taxon>Agaricomycotina</taxon>
        <taxon>Agaricomycetes</taxon>
        <taxon>Agaricomycetidae</taxon>
        <taxon>Agaricales</taxon>
        <taxon>Agaricineae</taxon>
        <taxon>Strophariaceae</taxon>
        <taxon>Psilocybe</taxon>
    </lineage>
</organism>
<dbReference type="AlphaFoldDB" id="A0A8H5AX82"/>